<organism evidence="1">
    <name type="scientific">Tetraselmis sp. GSL018</name>
    <dbReference type="NCBI Taxonomy" id="582737"/>
    <lineage>
        <taxon>Eukaryota</taxon>
        <taxon>Viridiplantae</taxon>
        <taxon>Chlorophyta</taxon>
        <taxon>core chlorophytes</taxon>
        <taxon>Chlorodendrophyceae</taxon>
        <taxon>Chlorodendrales</taxon>
        <taxon>Chlorodendraceae</taxon>
        <taxon>Tetraselmis</taxon>
    </lineage>
</organism>
<dbReference type="AlphaFoldDB" id="A0A061S8B4"/>
<dbReference type="GO" id="GO:0016020">
    <property type="term" value="C:membrane"/>
    <property type="evidence" value="ECO:0007669"/>
    <property type="project" value="InterPro"/>
</dbReference>
<reference evidence="1" key="1">
    <citation type="submission" date="2014-05" db="EMBL/GenBank/DDBJ databases">
        <title>The transcriptome of the halophilic microalga Tetraselmis sp. GSL018 isolated from the Great Salt Lake, Utah.</title>
        <authorList>
            <person name="Jinkerson R.E."/>
            <person name="D'Adamo S."/>
            <person name="Posewitz M.C."/>
        </authorList>
    </citation>
    <scope>NUCLEOTIDE SEQUENCE</scope>
    <source>
        <strain evidence="1">GSL018</strain>
    </source>
</reference>
<dbReference type="GO" id="GO:0008146">
    <property type="term" value="F:sulfotransferase activity"/>
    <property type="evidence" value="ECO:0007669"/>
    <property type="project" value="InterPro"/>
</dbReference>
<dbReference type="EMBL" id="GBEZ01003734">
    <property type="protein sequence ID" value="JAC81427.1"/>
    <property type="molecule type" value="Transcribed_RNA"/>
</dbReference>
<gene>
    <name evidence="1" type="ORF">TSPGSL018_7956</name>
</gene>
<accession>A0A061S8B4</accession>
<dbReference type="InterPro" id="IPR005331">
    <property type="entry name" value="Sulfotransferase"/>
</dbReference>
<protein>
    <submittedName>
        <fullName evidence="1">Uncharacterized protein</fullName>
    </submittedName>
</protein>
<dbReference type="Pfam" id="PF03567">
    <property type="entry name" value="Sulfotransfer_2"/>
    <property type="match status" value="1"/>
</dbReference>
<name>A0A061S8B4_9CHLO</name>
<proteinExistence type="predicted"/>
<sequence length="200" mass="23507">MCTTIRNIFNRIECEDWRTRCAEARRNSALRSLNLSNFTRIVVFRDPFERSYSAYTNSGKNRHIRVRNCNGMRHCSFHKWVEEIAAHPQVYFKNEHFKPQVDIAQLHAISYHYHFRLSSELDQNRLWSLLGQNRTYRNVSSKGSSTIQSYLDLNATRLTMSLIASAYAEDLKLWEHNLVKGASRRKGEVGAFELYQQLIT</sequence>
<evidence type="ECO:0000313" key="1">
    <source>
        <dbReference type="EMBL" id="JAC81427.1"/>
    </source>
</evidence>